<evidence type="ECO:0000256" key="6">
    <source>
        <dbReference type="ARBA" id="ARBA00022989"/>
    </source>
</evidence>
<dbReference type="PANTHER" id="PTHR30472:SF25">
    <property type="entry name" value="ABC TRANSPORTER PERMEASE PROTEIN MJ0876-RELATED"/>
    <property type="match status" value="1"/>
</dbReference>
<dbReference type="PANTHER" id="PTHR30472">
    <property type="entry name" value="FERRIC ENTEROBACTIN TRANSPORT SYSTEM PERMEASE PROTEIN"/>
    <property type="match status" value="1"/>
</dbReference>
<dbReference type="EMBL" id="JAGGLI010000004">
    <property type="protein sequence ID" value="MBP2026810.1"/>
    <property type="molecule type" value="Genomic_DNA"/>
</dbReference>
<protein>
    <submittedName>
        <fullName evidence="9">Iron complex transport system permease protein</fullName>
    </submittedName>
</protein>
<keyword evidence="10" id="KW-1185">Reference proteome</keyword>
<feature type="transmembrane region" description="Helical" evidence="8">
    <location>
        <begin position="322"/>
        <end position="343"/>
    </location>
</feature>
<evidence type="ECO:0000313" key="10">
    <source>
        <dbReference type="Proteomes" id="UP001314903"/>
    </source>
</evidence>
<keyword evidence="4" id="KW-1003">Cell membrane</keyword>
<feature type="transmembrane region" description="Helical" evidence="8">
    <location>
        <begin position="106"/>
        <end position="126"/>
    </location>
</feature>
<feature type="transmembrane region" description="Helical" evidence="8">
    <location>
        <begin position="77"/>
        <end position="94"/>
    </location>
</feature>
<keyword evidence="5 8" id="KW-0812">Transmembrane</keyword>
<comment type="subcellular location">
    <subcellularLocation>
        <location evidence="1">Cell membrane</location>
        <topology evidence="1">Multi-pass membrane protein</topology>
    </subcellularLocation>
</comment>
<comment type="caution">
    <text evidence="9">The sequence shown here is derived from an EMBL/GenBank/DDBJ whole genome shotgun (WGS) entry which is preliminary data.</text>
</comment>
<evidence type="ECO:0000256" key="3">
    <source>
        <dbReference type="ARBA" id="ARBA00022448"/>
    </source>
</evidence>
<organism evidence="9 10">
    <name type="scientific">Acetoanaerobium pronyense</name>
    <dbReference type="NCBI Taxonomy" id="1482736"/>
    <lineage>
        <taxon>Bacteria</taxon>
        <taxon>Bacillati</taxon>
        <taxon>Bacillota</taxon>
        <taxon>Clostridia</taxon>
        <taxon>Peptostreptococcales</taxon>
        <taxon>Filifactoraceae</taxon>
        <taxon>Acetoanaerobium</taxon>
    </lineage>
</organism>
<accession>A0ABS4KGC3</accession>
<feature type="transmembrane region" description="Helical" evidence="8">
    <location>
        <begin position="132"/>
        <end position="154"/>
    </location>
</feature>
<dbReference type="SUPFAM" id="SSF81345">
    <property type="entry name" value="ABC transporter involved in vitamin B12 uptake, BtuC"/>
    <property type="match status" value="1"/>
</dbReference>
<evidence type="ECO:0000256" key="5">
    <source>
        <dbReference type="ARBA" id="ARBA00022692"/>
    </source>
</evidence>
<dbReference type="Pfam" id="PF01032">
    <property type="entry name" value="FecCD"/>
    <property type="match status" value="1"/>
</dbReference>
<sequence>MTYLENKNRYRLLLILSFIALFLVIIISSMVGVADITFVDGAKIILNRIILLDRLISLDGIKHNYITIVWDIRFPRILLSALIGCGLSVSGAAFQGMFKNPMADPYVLGVSSGAALGATIGIVLGFQSSLLGLGSITIMAFIGAITTMIIVYHIAKIGGKVPVITLLLAGISISYLLSSVISIMMIFNKSQLDKIVFWIMGSVSAASWTHVKILAPITLIVTFFVIFFAKDLNIMLMGEDTASSLGIEVEKVKKILLLLCSIVVAATVSVGGIIGFVGLIVPHTVRMVVGPDYKHLVPFSAVLGAIFMIISDTLARTLMSPAEIPVGAITSLFGAPYFIYLLIKSKKKVTN</sequence>
<dbReference type="InterPro" id="IPR037294">
    <property type="entry name" value="ABC_BtuC-like"/>
</dbReference>
<dbReference type="Proteomes" id="UP001314903">
    <property type="component" value="Unassembled WGS sequence"/>
</dbReference>
<feature type="transmembrane region" description="Helical" evidence="8">
    <location>
        <begin position="166"/>
        <end position="187"/>
    </location>
</feature>
<keyword evidence="7 8" id="KW-0472">Membrane</keyword>
<evidence type="ECO:0000256" key="7">
    <source>
        <dbReference type="ARBA" id="ARBA00023136"/>
    </source>
</evidence>
<feature type="transmembrane region" description="Helical" evidence="8">
    <location>
        <begin position="12"/>
        <end position="34"/>
    </location>
</feature>
<evidence type="ECO:0000313" key="9">
    <source>
        <dbReference type="EMBL" id="MBP2026810.1"/>
    </source>
</evidence>
<gene>
    <name evidence="9" type="ORF">J2Z35_000601</name>
</gene>
<feature type="transmembrane region" description="Helical" evidence="8">
    <location>
        <begin position="255"/>
        <end position="281"/>
    </location>
</feature>
<evidence type="ECO:0000256" key="1">
    <source>
        <dbReference type="ARBA" id="ARBA00004651"/>
    </source>
</evidence>
<proteinExistence type="inferred from homology"/>
<name>A0ABS4KGC3_9FIRM</name>
<feature type="transmembrane region" description="Helical" evidence="8">
    <location>
        <begin position="207"/>
        <end position="229"/>
    </location>
</feature>
<keyword evidence="6 8" id="KW-1133">Transmembrane helix</keyword>
<reference evidence="9 10" key="1">
    <citation type="submission" date="2021-03" db="EMBL/GenBank/DDBJ databases">
        <title>Genomic Encyclopedia of Type Strains, Phase IV (KMG-IV): sequencing the most valuable type-strain genomes for metagenomic binning, comparative biology and taxonomic classification.</title>
        <authorList>
            <person name="Goeker M."/>
        </authorList>
    </citation>
    <scope>NUCLEOTIDE SEQUENCE [LARGE SCALE GENOMIC DNA]</scope>
    <source>
        <strain evidence="9 10">DSM 27512</strain>
    </source>
</reference>
<dbReference type="CDD" id="cd06550">
    <property type="entry name" value="TM_ABC_iron-siderophores_like"/>
    <property type="match status" value="1"/>
</dbReference>
<dbReference type="InterPro" id="IPR000522">
    <property type="entry name" value="ABC_transptr_permease_BtuC"/>
</dbReference>
<keyword evidence="3" id="KW-0813">Transport</keyword>
<evidence type="ECO:0000256" key="4">
    <source>
        <dbReference type="ARBA" id="ARBA00022475"/>
    </source>
</evidence>
<evidence type="ECO:0000256" key="8">
    <source>
        <dbReference type="SAM" id="Phobius"/>
    </source>
</evidence>
<evidence type="ECO:0000256" key="2">
    <source>
        <dbReference type="ARBA" id="ARBA00007935"/>
    </source>
</evidence>
<comment type="similarity">
    <text evidence="2">Belongs to the binding-protein-dependent transport system permease family. FecCD subfamily.</text>
</comment>
<dbReference type="Gene3D" id="1.10.3470.10">
    <property type="entry name" value="ABC transporter involved in vitamin B12 uptake, BtuC"/>
    <property type="match status" value="1"/>
</dbReference>